<dbReference type="PANTHER" id="PTHR23135">
    <property type="entry name" value="MUR LIGASE FAMILY MEMBER"/>
    <property type="match status" value="1"/>
</dbReference>
<dbReference type="GO" id="GO:0016874">
    <property type="term" value="F:ligase activity"/>
    <property type="evidence" value="ECO:0007669"/>
    <property type="project" value="UniProtKB-KW"/>
</dbReference>
<organism evidence="12 13">
    <name type="scientific">Candidatus Bandiella euplotis</name>
    <dbReference type="NCBI Taxonomy" id="1664265"/>
    <lineage>
        <taxon>Bacteria</taxon>
        <taxon>Pseudomonadati</taxon>
        <taxon>Pseudomonadota</taxon>
        <taxon>Alphaproteobacteria</taxon>
        <taxon>Rickettsiales</taxon>
        <taxon>Candidatus Midichloriaceae</taxon>
        <taxon>Candidatus Bandiella</taxon>
    </lineage>
</organism>
<dbReference type="InterPro" id="IPR004101">
    <property type="entry name" value="Mur_ligase_C"/>
</dbReference>
<dbReference type="InterPro" id="IPR036615">
    <property type="entry name" value="Mur_ligase_C_dom_sf"/>
</dbReference>
<feature type="domain" description="Mur ligase C-terminal" evidence="10">
    <location>
        <begin position="330"/>
        <end position="453"/>
    </location>
</feature>
<keyword evidence="13" id="KW-1185">Reference proteome</keyword>
<keyword evidence="4 7" id="KW-0573">Peptidoglycan synthesis</keyword>
<accession>A0ABZ0ULJ0</accession>
<feature type="binding site" evidence="7">
    <location>
        <position position="451"/>
    </location>
    <ligand>
        <name>meso-2,6-diaminopimelate</name>
        <dbReference type="ChEBI" id="CHEBI:57791"/>
    </ligand>
</feature>
<feature type="domain" description="Mur ligase N-terminal catalytic" evidence="9">
    <location>
        <begin position="19"/>
        <end position="83"/>
    </location>
</feature>
<comment type="similarity">
    <text evidence="1 7">Belongs to the MurCDEF family. MurE subfamily.</text>
</comment>
<dbReference type="InterPro" id="IPR000713">
    <property type="entry name" value="Mur_ligase_N"/>
</dbReference>
<dbReference type="Proteomes" id="UP001327219">
    <property type="component" value="Chromosome"/>
</dbReference>
<feature type="binding site" evidence="7">
    <location>
        <position position="455"/>
    </location>
    <ligand>
        <name>meso-2,6-diaminopimelate</name>
        <dbReference type="ChEBI" id="CHEBI:57791"/>
    </ligand>
</feature>
<dbReference type="SUPFAM" id="SSF53244">
    <property type="entry name" value="MurD-like peptide ligases, peptide-binding domain"/>
    <property type="match status" value="1"/>
</dbReference>
<evidence type="ECO:0000256" key="1">
    <source>
        <dbReference type="ARBA" id="ARBA00005898"/>
    </source>
</evidence>
<dbReference type="PANTHER" id="PTHR23135:SF4">
    <property type="entry name" value="UDP-N-ACETYLMURAMOYL-L-ALANYL-D-GLUTAMATE--2,6-DIAMINOPIMELATE LIGASE MURE HOMOLOG, CHLOROPLASTIC"/>
    <property type="match status" value="1"/>
</dbReference>
<dbReference type="SUPFAM" id="SSF53623">
    <property type="entry name" value="MurD-like peptide ligases, catalytic domain"/>
    <property type="match status" value="1"/>
</dbReference>
<comment type="function">
    <text evidence="7">Catalyzes the addition of meso-diaminopimelic acid to the nucleotide precursor UDP-N-acetylmuramoyl-L-alanyl-D-glutamate (UMAG) in the biosynthesis of bacterial cell-wall peptidoglycan.</text>
</comment>
<dbReference type="EMBL" id="CP110820">
    <property type="protein sequence ID" value="WPX96362.1"/>
    <property type="molecule type" value="Genomic_DNA"/>
</dbReference>
<feature type="binding site" evidence="7">
    <location>
        <position position="187"/>
    </location>
    <ligand>
        <name>UDP-N-acetyl-alpha-D-muramoyl-L-alanyl-D-glutamate</name>
        <dbReference type="ChEBI" id="CHEBI:83900"/>
    </ligand>
</feature>
<proteinExistence type="inferred from homology"/>
<feature type="binding site" evidence="7">
    <location>
        <position position="26"/>
    </location>
    <ligand>
        <name>UDP-N-acetyl-alpha-D-muramoyl-L-alanyl-D-glutamate</name>
        <dbReference type="ChEBI" id="CHEBI:83900"/>
    </ligand>
</feature>
<evidence type="ECO:0000256" key="3">
    <source>
        <dbReference type="ARBA" id="ARBA00022960"/>
    </source>
</evidence>
<dbReference type="InterPro" id="IPR035911">
    <property type="entry name" value="MurE/MurF_N"/>
</dbReference>
<dbReference type="HAMAP" id="MF_00208">
    <property type="entry name" value="MurE"/>
    <property type="match status" value="1"/>
</dbReference>
<comment type="catalytic activity">
    <reaction evidence="7">
        <text>UDP-N-acetyl-alpha-D-muramoyl-L-alanyl-D-glutamate + meso-2,6-diaminopimelate + ATP = UDP-N-acetyl-alpha-D-muramoyl-L-alanyl-gamma-D-glutamyl-meso-2,6-diaminopimelate + ADP + phosphate + H(+)</text>
        <dbReference type="Rhea" id="RHEA:23676"/>
        <dbReference type="ChEBI" id="CHEBI:15378"/>
        <dbReference type="ChEBI" id="CHEBI:30616"/>
        <dbReference type="ChEBI" id="CHEBI:43474"/>
        <dbReference type="ChEBI" id="CHEBI:57791"/>
        <dbReference type="ChEBI" id="CHEBI:83900"/>
        <dbReference type="ChEBI" id="CHEBI:83905"/>
        <dbReference type="ChEBI" id="CHEBI:456216"/>
        <dbReference type="EC" id="6.3.2.13"/>
    </reaction>
</comment>
<evidence type="ECO:0000256" key="2">
    <source>
        <dbReference type="ARBA" id="ARBA00022618"/>
    </source>
</evidence>
<comment type="subcellular location">
    <subcellularLocation>
        <location evidence="7 8">Cytoplasm</location>
    </subcellularLocation>
</comment>
<comment type="caution">
    <text evidence="7">Lacks conserved residue(s) required for the propagation of feature annotation.</text>
</comment>
<keyword evidence="2 7" id="KW-0132">Cell division</keyword>
<evidence type="ECO:0000313" key="13">
    <source>
        <dbReference type="Proteomes" id="UP001327219"/>
    </source>
</evidence>
<evidence type="ECO:0000313" key="12">
    <source>
        <dbReference type="EMBL" id="WPX96362.1"/>
    </source>
</evidence>
<dbReference type="Pfam" id="PF08245">
    <property type="entry name" value="Mur_ligase_M"/>
    <property type="match status" value="1"/>
</dbReference>
<dbReference type="EC" id="6.3.2.13" evidence="7"/>
<dbReference type="NCBIfam" id="TIGR01085">
    <property type="entry name" value="murE"/>
    <property type="match status" value="1"/>
</dbReference>
<keyword evidence="7" id="KW-0067">ATP-binding</keyword>
<keyword evidence="7" id="KW-0963">Cytoplasm</keyword>
<dbReference type="SUPFAM" id="SSF63418">
    <property type="entry name" value="MurE/MurF N-terminal domain"/>
    <property type="match status" value="1"/>
</dbReference>
<dbReference type="NCBIfam" id="NF001124">
    <property type="entry name" value="PRK00139.1-2"/>
    <property type="match status" value="1"/>
</dbReference>
<dbReference type="Gene3D" id="3.40.1190.10">
    <property type="entry name" value="Mur-like, catalytic domain"/>
    <property type="match status" value="1"/>
</dbReference>
<keyword evidence="7" id="KW-0460">Magnesium</keyword>
<evidence type="ECO:0000259" key="9">
    <source>
        <dbReference type="Pfam" id="PF01225"/>
    </source>
</evidence>
<protein>
    <recommendedName>
        <fullName evidence="7">UDP-N-acetylmuramoyl-L-alanyl-D-glutamate--2,6-diaminopimelate ligase</fullName>
        <ecNumber evidence="7">6.3.2.13</ecNumber>
    </recommendedName>
    <alternativeName>
        <fullName evidence="7">Meso-A2pm-adding enzyme</fullName>
    </alternativeName>
    <alternativeName>
        <fullName evidence="7">Meso-diaminopimelate-adding enzyme</fullName>
    </alternativeName>
    <alternativeName>
        <fullName evidence="7">UDP-MurNAc-L-Ala-D-Glu:meso-diaminopimelate ligase</fullName>
    </alternativeName>
    <alternativeName>
        <fullName evidence="7">UDP-MurNAc-tripeptide synthetase</fullName>
    </alternativeName>
    <alternativeName>
        <fullName evidence="7">UDP-N-acetylmuramyl-tripeptide synthetase</fullName>
    </alternativeName>
</protein>
<feature type="short sequence motif" description="Meso-diaminopimelate recognition motif" evidence="7">
    <location>
        <begin position="403"/>
        <end position="406"/>
    </location>
</feature>
<keyword evidence="7 12" id="KW-0436">Ligase</keyword>
<keyword evidence="6 7" id="KW-0961">Cell wall biogenesis/degradation</keyword>
<feature type="binding site" evidence="7">
    <location>
        <position position="379"/>
    </location>
    <ligand>
        <name>meso-2,6-diaminopimelate</name>
        <dbReference type="ChEBI" id="CHEBI:57791"/>
    </ligand>
</feature>
<keyword evidence="3 7" id="KW-0133">Cell shape</keyword>
<dbReference type="NCBIfam" id="NF001126">
    <property type="entry name" value="PRK00139.1-4"/>
    <property type="match status" value="1"/>
</dbReference>
<dbReference type="Gene3D" id="3.40.1390.10">
    <property type="entry name" value="MurE/MurF, N-terminal domain"/>
    <property type="match status" value="1"/>
</dbReference>
<evidence type="ECO:0000256" key="5">
    <source>
        <dbReference type="ARBA" id="ARBA00023306"/>
    </source>
</evidence>
<feature type="binding site" evidence="7">
    <location>
        <begin position="108"/>
        <end position="114"/>
    </location>
    <ligand>
        <name>ATP</name>
        <dbReference type="ChEBI" id="CHEBI:30616"/>
    </ligand>
</feature>
<name>A0ABZ0ULJ0_9RICK</name>
<dbReference type="InterPro" id="IPR005761">
    <property type="entry name" value="UDP-N-AcMur-Glu-dNH2Pim_ligase"/>
</dbReference>
<feature type="domain" description="Mur ligase central" evidence="11">
    <location>
        <begin position="106"/>
        <end position="307"/>
    </location>
</feature>
<dbReference type="InterPro" id="IPR036565">
    <property type="entry name" value="Mur-like_cat_sf"/>
</dbReference>
<dbReference type="Pfam" id="PF02875">
    <property type="entry name" value="Mur_ligase_C"/>
    <property type="match status" value="1"/>
</dbReference>
<comment type="pathway">
    <text evidence="7 8">Cell wall biogenesis; peptidoglycan biosynthesis.</text>
</comment>
<dbReference type="InterPro" id="IPR013221">
    <property type="entry name" value="Mur_ligase_cen"/>
</dbReference>
<reference evidence="12 13" key="1">
    <citation type="submission" date="2022-11" db="EMBL/GenBank/DDBJ databases">
        <title>Host association and intracellularity evolved multiple times independently in the Rickettsiales.</title>
        <authorList>
            <person name="Castelli M."/>
            <person name="Nardi T."/>
            <person name="Gammuto L."/>
            <person name="Bellinzona G."/>
            <person name="Sabaneyeva E."/>
            <person name="Potekhin A."/>
            <person name="Serra V."/>
            <person name="Petroni G."/>
            <person name="Sassera D."/>
        </authorList>
    </citation>
    <scope>NUCLEOTIDE SEQUENCE [LARGE SCALE GENOMIC DNA]</scope>
    <source>
        <strain evidence="12 13">NDG2</strain>
    </source>
</reference>
<evidence type="ECO:0000256" key="7">
    <source>
        <dbReference type="HAMAP-Rule" id="MF_00208"/>
    </source>
</evidence>
<evidence type="ECO:0000256" key="8">
    <source>
        <dbReference type="RuleBase" id="RU004135"/>
    </source>
</evidence>
<evidence type="ECO:0000259" key="10">
    <source>
        <dbReference type="Pfam" id="PF02875"/>
    </source>
</evidence>
<comment type="PTM">
    <text evidence="7">Carboxylation is probably crucial for Mg(2+) binding and, consequently, for the gamma-phosphate positioning of ATP.</text>
</comment>
<evidence type="ECO:0000259" key="11">
    <source>
        <dbReference type="Pfam" id="PF08245"/>
    </source>
</evidence>
<feature type="binding site" evidence="7">
    <location>
        <begin position="403"/>
        <end position="406"/>
    </location>
    <ligand>
        <name>meso-2,6-diaminopimelate</name>
        <dbReference type="ChEBI" id="CHEBI:57791"/>
    </ligand>
</feature>
<keyword evidence="7" id="KW-0547">Nucleotide-binding</keyword>
<comment type="cofactor">
    <cofactor evidence="7">
        <name>Mg(2+)</name>
        <dbReference type="ChEBI" id="CHEBI:18420"/>
    </cofactor>
</comment>
<feature type="binding site" evidence="7">
    <location>
        <position position="181"/>
    </location>
    <ligand>
        <name>UDP-N-acetyl-alpha-D-muramoyl-L-alanyl-D-glutamate</name>
        <dbReference type="ChEBI" id="CHEBI:83900"/>
    </ligand>
</feature>
<dbReference type="Gene3D" id="3.90.190.20">
    <property type="entry name" value="Mur ligase, C-terminal domain"/>
    <property type="match status" value="1"/>
</dbReference>
<evidence type="ECO:0000256" key="6">
    <source>
        <dbReference type="ARBA" id="ARBA00023316"/>
    </source>
</evidence>
<keyword evidence="5 7" id="KW-0131">Cell cycle</keyword>
<dbReference type="Pfam" id="PF01225">
    <property type="entry name" value="Mur_ligase"/>
    <property type="match status" value="1"/>
</dbReference>
<evidence type="ECO:0000256" key="4">
    <source>
        <dbReference type="ARBA" id="ARBA00022984"/>
    </source>
</evidence>
<gene>
    <name evidence="7" type="primary">murE</name>
    <name evidence="12" type="ORF">Bandiella_00472</name>
</gene>
<feature type="modified residue" description="N6-carboxylysine" evidence="7">
    <location>
        <position position="221"/>
    </location>
</feature>
<feature type="binding site" evidence="7">
    <location>
        <position position="189"/>
    </location>
    <ligand>
        <name>UDP-N-acetyl-alpha-D-muramoyl-L-alanyl-D-glutamate</name>
        <dbReference type="ChEBI" id="CHEBI:83900"/>
    </ligand>
</feature>
<sequence length="485" mass="53715">MRVKTAKREMEIEQLLKRVTGIADNSENVREGFAFFALSGSQNDGLDYIEHAIKNGAKFVILDQNATLPKKYDGAVEFIKVDNPRSYISLASSIFYKEKPQYIVAVTGTNGKTSVANFFQQICDLTGYKSASIGTLGVITSEQQYEAKDQPSLTSPCAIELHEILHNLSNSSYTHASIEASSHGLRQHRLDHVNFQAAGFTNLTQDHLDYHGTMEEYFAAKLRLFDEVLKPGSYAVLNADTNEFQRMKDICNSRSIKVLDYGKKAKELQIVSSSGVLEVQVFGQKYKLQPTVKGEFQLYNILCSTGLAAACELPVNKILDALNDLKAAKGRLELVAKHNGADVYVDYAHTPDSLQTILTTLRQICKGELHVLFGCGGNRDATKRPIMGEIASRCADHIIITDDNPRKEHSDAIRKEIMAACNNGVEIEGRANAIEYAMSHLKENDILVIAGKGHENYQLIGNSQTYFSDFDEVLKISTRGSSKLA</sequence>